<evidence type="ECO:0000256" key="4">
    <source>
        <dbReference type="SAM" id="Coils"/>
    </source>
</evidence>
<dbReference type="Gene3D" id="4.10.240.10">
    <property type="entry name" value="Zn(2)-C6 fungal-type DNA-binding domain"/>
    <property type="match status" value="1"/>
</dbReference>
<dbReference type="SMART" id="SM00906">
    <property type="entry name" value="Fungal_trans"/>
    <property type="match status" value="1"/>
</dbReference>
<organism evidence="8 9">
    <name type="scientific">Pisolithus microcarpus 441</name>
    <dbReference type="NCBI Taxonomy" id="765257"/>
    <lineage>
        <taxon>Eukaryota</taxon>
        <taxon>Fungi</taxon>
        <taxon>Dikarya</taxon>
        <taxon>Basidiomycota</taxon>
        <taxon>Agaricomycotina</taxon>
        <taxon>Agaricomycetes</taxon>
        <taxon>Agaricomycetidae</taxon>
        <taxon>Boletales</taxon>
        <taxon>Sclerodermatineae</taxon>
        <taxon>Pisolithaceae</taxon>
        <taxon>Pisolithus</taxon>
    </lineage>
</organism>
<evidence type="ECO:0000256" key="3">
    <source>
        <dbReference type="ARBA" id="ARBA00023242"/>
    </source>
</evidence>
<dbReference type="OrthoDB" id="424974at2759"/>
<dbReference type="InterPro" id="IPR050613">
    <property type="entry name" value="Sec_Metabolite_Reg"/>
</dbReference>
<dbReference type="PROSITE" id="PS51379">
    <property type="entry name" value="4FE4S_FER_2"/>
    <property type="match status" value="1"/>
</dbReference>
<feature type="compositionally biased region" description="Low complexity" evidence="5">
    <location>
        <begin position="876"/>
        <end position="889"/>
    </location>
</feature>
<reference evidence="9" key="2">
    <citation type="submission" date="2015-01" db="EMBL/GenBank/DDBJ databases">
        <title>Evolutionary Origins and Diversification of the Mycorrhizal Mutualists.</title>
        <authorList>
            <consortium name="DOE Joint Genome Institute"/>
            <consortium name="Mycorrhizal Genomics Consortium"/>
            <person name="Kohler A."/>
            <person name="Kuo A."/>
            <person name="Nagy L.G."/>
            <person name="Floudas D."/>
            <person name="Copeland A."/>
            <person name="Barry K.W."/>
            <person name="Cichocki N."/>
            <person name="Veneault-Fourrey C."/>
            <person name="LaButti K."/>
            <person name="Lindquist E.A."/>
            <person name="Lipzen A."/>
            <person name="Lundell T."/>
            <person name="Morin E."/>
            <person name="Murat C."/>
            <person name="Riley R."/>
            <person name="Ohm R."/>
            <person name="Sun H."/>
            <person name="Tunlid A."/>
            <person name="Henrissat B."/>
            <person name="Grigoriev I.V."/>
            <person name="Hibbett D.S."/>
            <person name="Martin F."/>
        </authorList>
    </citation>
    <scope>NUCLEOTIDE SEQUENCE [LARGE SCALE GENOMIC DNA]</scope>
    <source>
        <strain evidence="9">441</strain>
    </source>
</reference>
<evidence type="ECO:0000313" key="8">
    <source>
        <dbReference type="EMBL" id="KIK22230.1"/>
    </source>
</evidence>
<keyword evidence="3" id="KW-0539">Nucleus</keyword>
<dbReference type="InterPro" id="IPR007219">
    <property type="entry name" value="XnlR_reg_dom"/>
</dbReference>
<dbReference type="SUPFAM" id="SSF57701">
    <property type="entry name" value="Zn2/Cys6 DNA-binding domain"/>
    <property type="match status" value="1"/>
</dbReference>
<accession>A0A0C9YBU9</accession>
<protein>
    <submittedName>
        <fullName evidence="8">Unplaced genomic scaffold scaffold_58, whole genome shotgun sequence</fullName>
    </submittedName>
</protein>
<dbReference type="InterPro" id="IPR036864">
    <property type="entry name" value="Zn2-C6_fun-type_DNA-bd_sf"/>
</dbReference>
<gene>
    <name evidence="8" type="ORF">PISMIDRAFT_680566</name>
</gene>
<feature type="domain" description="Zn(2)-C6 fungal-type" evidence="6">
    <location>
        <begin position="42"/>
        <end position="71"/>
    </location>
</feature>
<dbReference type="Pfam" id="PF04082">
    <property type="entry name" value="Fungal_trans"/>
    <property type="match status" value="1"/>
</dbReference>
<dbReference type="EMBL" id="KN833742">
    <property type="protein sequence ID" value="KIK22230.1"/>
    <property type="molecule type" value="Genomic_DNA"/>
</dbReference>
<sequence length="960" mass="106083">MPPVPTRPKLKHKSSRRDLEELGFDGSHAREIEQKRNSGQISCAECRRLKIKCDKQIPCQSCQRRGCAALCPNGSLSTGQGTRFVLAATEHLHRRLAKMSERIRQLEDALSELQARHSTEPHPLLRPDLLGASQPGDDVDPPSVNYAAVVEHPTDLEEALGTLSIMDGGAARFFGATGGSQCLLMIDNEPSEDLPDGSTDSARDSKSPEVPQEIEDFTTAFPFKPPQSTLNEEFLVIKYLPAWDRALYLTEAYLEQASSLFQSVSRDDIMRELLPAYYLNGKPRVTQAENPHRLSLLFLIFAIAALLDPNREPENKEAECYHKIAYAAICLQSVIEKPSLETIQALHLLSVYNSVSGNELAGGETSTETTWSLVTLAAHLAHTLGLHRDGLRWGLSANDTARRRMVFWDLFVADVWNCLEAGRPPTFSLPYIDCQYPGGGSPHDSIHIGSDTQAFCKSWPFRFASDCVAGVAARTLTSEPPSYSTILELDRKVCNFPVSEAAKEFATAACGVVPAKPADKDIGLAESMGRLVMSNAREVILLYIHRSYFAQAIIENPINPLNSRYTPSFLAAYRASLTILRTLKVQYDLHPKLTARLWPLWTYAFSAAVVFGTIVIRAPRSPMASSAMKELLDARLFFSEASSRSRRAQKALLTINKLTEKAQNTLLYAQSDMPTENEGDDELAIFTGRTKKVVSVKRQTTDGASERSSNSDGSARQSSSPAVSQQKQDQIEPLMLQSYSREQLSSAWLQQSSSAVGPEQMQEMPTWDESLYADPSSLSALMQVHPVPVPSQGPVHGETVPGPSTRSSLLESSDPYSMANRSAPSVQTHPQGYHSHRYRYDPQAHYPLTPSTPSDVPCYNDRLASAGAHQSRSQAHVSTSTHPHTQTHSRQPMDPLHHHQLQHQRACRPTHAHLHQLQPVPLVPPELAQLGLDTDEPGLEQGWTSFMHPSGFFDGYGYKG</sequence>
<feature type="coiled-coil region" evidence="4">
    <location>
        <begin position="89"/>
        <end position="116"/>
    </location>
</feature>
<dbReference type="PANTHER" id="PTHR31001">
    <property type="entry name" value="UNCHARACTERIZED TRANSCRIPTIONAL REGULATORY PROTEIN"/>
    <property type="match status" value="1"/>
</dbReference>
<dbReference type="InterPro" id="IPR017896">
    <property type="entry name" value="4Fe4S_Fe-S-bd"/>
</dbReference>
<evidence type="ECO:0000259" key="7">
    <source>
        <dbReference type="PROSITE" id="PS51379"/>
    </source>
</evidence>
<dbReference type="GO" id="GO:0008270">
    <property type="term" value="F:zinc ion binding"/>
    <property type="evidence" value="ECO:0007669"/>
    <property type="project" value="InterPro"/>
</dbReference>
<dbReference type="AlphaFoldDB" id="A0A0C9YBU9"/>
<dbReference type="CDD" id="cd00067">
    <property type="entry name" value="GAL4"/>
    <property type="match status" value="1"/>
</dbReference>
<dbReference type="GO" id="GO:0000981">
    <property type="term" value="F:DNA-binding transcription factor activity, RNA polymerase II-specific"/>
    <property type="evidence" value="ECO:0007669"/>
    <property type="project" value="InterPro"/>
</dbReference>
<feature type="region of interest" description="Disordered" evidence="5">
    <location>
        <begin position="187"/>
        <end position="211"/>
    </location>
</feature>
<dbReference type="PROSITE" id="PS50048">
    <property type="entry name" value="ZN2_CY6_FUNGAL_2"/>
    <property type="match status" value="1"/>
</dbReference>
<feature type="domain" description="4Fe-4S ferredoxin-type" evidence="7">
    <location>
        <begin position="49"/>
        <end position="81"/>
    </location>
</feature>
<dbReference type="Proteomes" id="UP000054018">
    <property type="component" value="Unassembled WGS sequence"/>
</dbReference>
<dbReference type="HOGENOM" id="CLU_007340_1_0_1"/>
<dbReference type="PROSITE" id="PS00463">
    <property type="entry name" value="ZN2_CY6_FUNGAL_1"/>
    <property type="match status" value="1"/>
</dbReference>
<keyword evidence="4" id="KW-0175">Coiled coil</keyword>
<proteinExistence type="predicted"/>
<keyword evidence="2" id="KW-0479">Metal-binding</keyword>
<comment type="subcellular location">
    <subcellularLocation>
        <location evidence="1">Nucleus</location>
    </subcellularLocation>
</comment>
<feature type="compositionally biased region" description="Basic residues" evidence="5">
    <location>
        <begin position="898"/>
        <end position="908"/>
    </location>
</feature>
<evidence type="ECO:0000259" key="6">
    <source>
        <dbReference type="PROSITE" id="PS50048"/>
    </source>
</evidence>
<reference evidence="8 9" key="1">
    <citation type="submission" date="2014-04" db="EMBL/GenBank/DDBJ databases">
        <authorList>
            <consortium name="DOE Joint Genome Institute"/>
            <person name="Kuo A."/>
            <person name="Kohler A."/>
            <person name="Costa M.D."/>
            <person name="Nagy L.G."/>
            <person name="Floudas D."/>
            <person name="Copeland A."/>
            <person name="Barry K.W."/>
            <person name="Cichocki N."/>
            <person name="Veneault-Fourrey C."/>
            <person name="LaButti K."/>
            <person name="Lindquist E.A."/>
            <person name="Lipzen A."/>
            <person name="Lundell T."/>
            <person name="Morin E."/>
            <person name="Murat C."/>
            <person name="Sun H."/>
            <person name="Tunlid A."/>
            <person name="Henrissat B."/>
            <person name="Grigoriev I.V."/>
            <person name="Hibbett D.S."/>
            <person name="Martin F."/>
            <person name="Nordberg H.P."/>
            <person name="Cantor M.N."/>
            <person name="Hua S.X."/>
        </authorList>
    </citation>
    <scope>NUCLEOTIDE SEQUENCE [LARGE SCALE GENOMIC DNA]</scope>
    <source>
        <strain evidence="8 9">441</strain>
    </source>
</reference>
<dbReference type="SMART" id="SM00066">
    <property type="entry name" value="GAL4"/>
    <property type="match status" value="1"/>
</dbReference>
<feature type="region of interest" description="Disordered" evidence="5">
    <location>
        <begin position="695"/>
        <end position="729"/>
    </location>
</feature>
<dbReference type="GO" id="GO:0006351">
    <property type="term" value="P:DNA-templated transcription"/>
    <property type="evidence" value="ECO:0007669"/>
    <property type="project" value="InterPro"/>
</dbReference>
<keyword evidence="9" id="KW-1185">Reference proteome</keyword>
<dbReference type="GO" id="GO:0005634">
    <property type="term" value="C:nucleus"/>
    <property type="evidence" value="ECO:0007669"/>
    <property type="project" value="UniProtKB-SubCell"/>
</dbReference>
<feature type="region of interest" description="Disordered" evidence="5">
    <location>
        <begin position="866"/>
        <end position="908"/>
    </location>
</feature>
<evidence type="ECO:0000256" key="5">
    <source>
        <dbReference type="SAM" id="MobiDB-lite"/>
    </source>
</evidence>
<dbReference type="GO" id="GO:0003677">
    <property type="term" value="F:DNA binding"/>
    <property type="evidence" value="ECO:0007669"/>
    <property type="project" value="InterPro"/>
</dbReference>
<feature type="compositionally biased region" description="Polar residues" evidence="5">
    <location>
        <begin position="802"/>
        <end position="830"/>
    </location>
</feature>
<dbReference type="CDD" id="cd12148">
    <property type="entry name" value="fungal_TF_MHR"/>
    <property type="match status" value="1"/>
</dbReference>
<feature type="compositionally biased region" description="Polar residues" evidence="5">
    <location>
        <begin position="697"/>
        <end position="728"/>
    </location>
</feature>
<evidence type="ECO:0000313" key="9">
    <source>
        <dbReference type="Proteomes" id="UP000054018"/>
    </source>
</evidence>
<evidence type="ECO:0000256" key="1">
    <source>
        <dbReference type="ARBA" id="ARBA00004123"/>
    </source>
</evidence>
<dbReference type="InterPro" id="IPR001138">
    <property type="entry name" value="Zn2Cys6_DnaBD"/>
</dbReference>
<feature type="region of interest" description="Disordered" evidence="5">
    <location>
        <begin position="842"/>
        <end position="861"/>
    </location>
</feature>
<evidence type="ECO:0000256" key="2">
    <source>
        <dbReference type="ARBA" id="ARBA00022723"/>
    </source>
</evidence>
<feature type="region of interest" description="Disordered" evidence="5">
    <location>
        <begin position="1"/>
        <end position="26"/>
    </location>
</feature>
<feature type="region of interest" description="Disordered" evidence="5">
    <location>
        <begin position="787"/>
        <end position="837"/>
    </location>
</feature>
<dbReference type="Pfam" id="PF00172">
    <property type="entry name" value="Zn_clus"/>
    <property type="match status" value="1"/>
</dbReference>
<name>A0A0C9YBU9_9AGAM</name>
<dbReference type="PANTHER" id="PTHR31001:SF56">
    <property type="entry name" value="ZN(2)-C6 FUNGAL-TYPE DOMAIN-CONTAINING PROTEIN"/>
    <property type="match status" value="1"/>
</dbReference>